<dbReference type="InterPro" id="IPR029058">
    <property type="entry name" value="AB_hydrolase_fold"/>
</dbReference>
<dbReference type="Gene3D" id="3.40.50.1820">
    <property type="entry name" value="alpha/beta hydrolase"/>
    <property type="match status" value="1"/>
</dbReference>
<evidence type="ECO:0008006" key="3">
    <source>
        <dbReference type="Google" id="ProtNLM"/>
    </source>
</evidence>
<dbReference type="SUPFAM" id="SSF53474">
    <property type="entry name" value="alpha/beta-Hydrolases"/>
    <property type="match status" value="1"/>
</dbReference>
<evidence type="ECO:0000313" key="2">
    <source>
        <dbReference type="Proteomes" id="UP001597063"/>
    </source>
</evidence>
<dbReference type="Gene3D" id="2.40.400.10">
    <property type="entry name" value="Acetoacetate decarboxylase-like"/>
    <property type="match status" value="1"/>
</dbReference>
<organism evidence="1 2">
    <name type="scientific">Actinomadura fibrosa</name>
    <dbReference type="NCBI Taxonomy" id="111802"/>
    <lineage>
        <taxon>Bacteria</taxon>
        <taxon>Bacillati</taxon>
        <taxon>Actinomycetota</taxon>
        <taxon>Actinomycetes</taxon>
        <taxon>Streptosporangiales</taxon>
        <taxon>Thermomonosporaceae</taxon>
        <taxon>Actinomadura</taxon>
    </lineage>
</organism>
<dbReference type="RefSeq" id="WP_378322294.1">
    <property type="nucleotide sequence ID" value="NZ_JBHTGP010000003.1"/>
</dbReference>
<evidence type="ECO:0000313" key="1">
    <source>
        <dbReference type="EMBL" id="MFD0684486.1"/>
    </source>
</evidence>
<dbReference type="Proteomes" id="UP001597063">
    <property type="component" value="Unassembled WGS sequence"/>
</dbReference>
<keyword evidence="2" id="KW-1185">Reference proteome</keyword>
<sequence length="730" mass="75763">MTTTDATGDAGSGGAEAARRLLGAARELAEIAHALRETSAHATAALTDPRVAAAACRAPRRGWRAQRALARAITDPAGLGWAPSGGALGVLGAKLGGLAGADSLPVAIMTTSLRLRIAAVAATQPALAADPLTRRLVDAAGEGRIAAARALRALVRERGAAGALSAVSPVFGEVLALRALLDQNPLNDHTAWLIATGMGAATADPLTGMSNRAIAHLDRGLGAAERAEPSASETARFCRDATLLGLLGDLLAIGPTGRALLLTVRGPDGVERHVLLAPGMRVGAPDDASPGDLLGAFSSTVLDSGPYSRALAKALADHRIPAGAELALIGHSAGGAAVMNLSRDPALSARYRITHVIAIGSPVDFKEPADPATWVASVTNRHDIIPSLDGQGAGNCFDPRPGRYVVDYGDPAHLFPACHSLERYAANIEHDLPEARARIEEELARYNGPVLRRSVYRLYDDARRPPGFPFLTVVSRAEPTPDGPVDLPARTPDAAVLTAWFTADAASALAVLREAGGAVPGGLLPVRAGTRTVVALRVHDHRESTLGPHREVTLGVLVHDPWRPRPVGVCLDLLRRPHLRGAGLWMLTTVLSTPAAVAAHRNLWSDHVSAAPVRVHLDGRSAALAVGTPDDRVLAFAGPLGPGVPAPSGDQVLYSARAGATLRTHVRAHGPAWLHPAPRARLGGCAADHPLAAHLRALGLDGARPILCLSSPHRMLRRDAGAPVFPGRDA</sequence>
<protein>
    <recommendedName>
        <fullName evidence="3">Fungal lipase-like domain-containing protein</fullName>
    </recommendedName>
</protein>
<reference evidence="2" key="1">
    <citation type="journal article" date="2019" name="Int. J. Syst. Evol. Microbiol.">
        <title>The Global Catalogue of Microorganisms (GCM) 10K type strain sequencing project: providing services to taxonomists for standard genome sequencing and annotation.</title>
        <authorList>
            <consortium name="The Broad Institute Genomics Platform"/>
            <consortium name="The Broad Institute Genome Sequencing Center for Infectious Disease"/>
            <person name="Wu L."/>
            <person name="Ma J."/>
        </authorList>
    </citation>
    <scope>NUCLEOTIDE SEQUENCE [LARGE SCALE GENOMIC DNA]</scope>
    <source>
        <strain evidence="2">JCM 9371</strain>
    </source>
</reference>
<dbReference type="EMBL" id="JBHTGP010000003">
    <property type="protein sequence ID" value="MFD0684486.1"/>
    <property type="molecule type" value="Genomic_DNA"/>
</dbReference>
<name>A0ABW2XDE0_9ACTN</name>
<gene>
    <name evidence="1" type="ORF">ACFQZM_08270</name>
</gene>
<comment type="caution">
    <text evidence="1">The sequence shown here is derived from an EMBL/GenBank/DDBJ whole genome shotgun (WGS) entry which is preliminary data.</text>
</comment>
<accession>A0ABW2XDE0</accession>
<proteinExistence type="predicted"/>
<dbReference type="InterPro" id="IPR023375">
    <property type="entry name" value="ADC_dom_sf"/>
</dbReference>